<accession>A0ABV6HWY3</accession>
<evidence type="ECO:0000256" key="2">
    <source>
        <dbReference type="ARBA" id="ARBA00003921"/>
    </source>
</evidence>
<keyword evidence="15 20" id="KW-0560">Oxidoreductase</keyword>
<evidence type="ECO:0000256" key="4">
    <source>
        <dbReference type="ARBA" id="ARBA00004752"/>
    </source>
</evidence>
<evidence type="ECO:0000256" key="18">
    <source>
        <dbReference type="ARBA" id="ARBA00031026"/>
    </source>
</evidence>
<dbReference type="Pfam" id="PF01565">
    <property type="entry name" value="FAD_binding_4"/>
    <property type="match status" value="1"/>
</dbReference>
<dbReference type="Pfam" id="PF02873">
    <property type="entry name" value="MurB_C"/>
    <property type="match status" value="1"/>
</dbReference>
<evidence type="ECO:0000256" key="12">
    <source>
        <dbReference type="ARBA" id="ARBA00022857"/>
    </source>
</evidence>
<dbReference type="InterPro" id="IPR011601">
    <property type="entry name" value="MurB_C"/>
</dbReference>
<evidence type="ECO:0000313" key="23">
    <source>
        <dbReference type="Proteomes" id="UP001589769"/>
    </source>
</evidence>
<keyword evidence="8 20" id="KW-0963">Cytoplasm</keyword>
<comment type="pathway">
    <text evidence="4 20">Cell wall biogenesis; peptidoglycan biosynthesis.</text>
</comment>
<evidence type="ECO:0000256" key="10">
    <source>
        <dbReference type="ARBA" id="ARBA00022630"/>
    </source>
</evidence>
<evidence type="ECO:0000256" key="20">
    <source>
        <dbReference type="HAMAP-Rule" id="MF_00037"/>
    </source>
</evidence>
<dbReference type="Gene3D" id="3.30.465.10">
    <property type="match status" value="1"/>
</dbReference>
<dbReference type="InterPro" id="IPR003170">
    <property type="entry name" value="MurB"/>
</dbReference>
<keyword evidence="17 20" id="KW-0961">Cell wall biogenesis/degradation</keyword>
<evidence type="ECO:0000256" key="14">
    <source>
        <dbReference type="ARBA" id="ARBA00022984"/>
    </source>
</evidence>
<dbReference type="NCBIfam" id="TIGR00179">
    <property type="entry name" value="murB"/>
    <property type="match status" value="1"/>
</dbReference>
<keyword evidence="9 20" id="KW-0132">Cell division</keyword>
<keyword evidence="23" id="KW-1185">Reference proteome</keyword>
<organism evidence="22 23">
    <name type="scientific">Gallibacterium melopsittaci</name>
    <dbReference type="NCBI Taxonomy" id="516063"/>
    <lineage>
        <taxon>Bacteria</taxon>
        <taxon>Pseudomonadati</taxon>
        <taxon>Pseudomonadota</taxon>
        <taxon>Gammaproteobacteria</taxon>
        <taxon>Pasteurellales</taxon>
        <taxon>Pasteurellaceae</taxon>
        <taxon>Gallibacterium</taxon>
    </lineage>
</organism>
<keyword evidence="11 20" id="KW-0274">FAD</keyword>
<dbReference type="SUPFAM" id="SSF56194">
    <property type="entry name" value="Uridine diphospho-N-Acetylenolpyruvylglucosamine reductase, MurB, C-terminal domain"/>
    <property type="match status" value="1"/>
</dbReference>
<name>A0ABV6HWY3_9PAST</name>
<dbReference type="InterPro" id="IPR036635">
    <property type="entry name" value="MurB_C_sf"/>
</dbReference>
<dbReference type="HAMAP" id="MF_00037">
    <property type="entry name" value="MurB"/>
    <property type="match status" value="1"/>
</dbReference>
<keyword evidence="12 20" id="KW-0521">NADP</keyword>
<evidence type="ECO:0000256" key="6">
    <source>
        <dbReference type="ARBA" id="ARBA00012518"/>
    </source>
</evidence>
<evidence type="ECO:0000256" key="1">
    <source>
        <dbReference type="ARBA" id="ARBA00001974"/>
    </source>
</evidence>
<dbReference type="PANTHER" id="PTHR21071:SF4">
    <property type="entry name" value="UDP-N-ACETYLENOLPYRUVOYLGLUCOSAMINE REDUCTASE"/>
    <property type="match status" value="1"/>
</dbReference>
<feature type="domain" description="FAD-binding PCMH-type" evidence="21">
    <location>
        <begin position="16"/>
        <end position="186"/>
    </location>
</feature>
<dbReference type="InterPro" id="IPR036318">
    <property type="entry name" value="FAD-bd_PCMH-like_sf"/>
</dbReference>
<proteinExistence type="inferred from homology"/>
<comment type="function">
    <text evidence="2 20">Cell wall formation.</text>
</comment>
<evidence type="ECO:0000259" key="21">
    <source>
        <dbReference type="PROSITE" id="PS51387"/>
    </source>
</evidence>
<dbReference type="InterPro" id="IPR016167">
    <property type="entry name" value="FAD-bd_PCMH_sub1"/>
</dbReference>
<dbReference type="EMBL" id="JBHLWA010000032">
    <property type="protein sequence ID" value="MFC0323385.1"/>
    <property type="molecule type" value="Genomic_DNA"/>
</dbReference>
<dbReference type="PANTHER" id="PTHR21071">
    <property type="entry name" value="UDP-N-ACETYLENOLPYRUVOYLGLUCOSAMINE REDUCTASE"/>
    <property type="match status" value="1"/>
</dbReference>
<dbReference type="NCBIfam" id="NF010478">
    <property type="entry name" value="PRK13903.1"/>
    <property type="match status" value="1"/>
</dbReference>
<dbReference type="PROSITE" id="PS51387">
    <property type="entry name" value="FAD_PCMH"/>
    <property type="match status" value="1"/>
</dbReference>
<evidence type="ECO:0000256" key="17">
    <source>
        <dbReference type="ARBA" id="ARBA00023316"/>
    </source>
</evidence>
<evidence type="ECO:0000256" key="13">
    <source>
        <dbReference type="ARBA" id="ARBA00022960"/>
    </source>
</evidence>
<protein>
    <recommendedName>
        <fullName evidence="7 20">UDP-N-acetylenolpyruvoylglucosamine reductase</fullName>
        <ecNumber evidence="6 20">1.3.1.98</ecNumber>
    </recommendedName>
    <alternativeName>
        <fullName evidence="18 20">UDP-N-acetylmuramate dehydrogenase</fullName>
    </alternativeName>
</protein>
<dbReference type="Gene3D" id="3.90.78.10">
    <property type="entry name" value="UDP-N-acetylenolpyruvoylglucosamine reductase, C-terminal domain"/>
    <property type="match status" value="1"/>
</dbReference>
<evidence type="ECO:0000256" key="19">
    <source>
        <dbReference type="ARBA" id="ARBA00048914"/>
    </source>
</evidence>
<dbReference type="NCBIfam" id="NF000755">
    <property type="entry name" value="PRK00046.1"/>
    <property type="match status" value="1"/>
</dbReference>
<evidence type="ECO:0000256" key="16">
    <source>
        <dbReference type="ARBA" id="ARBA00023306"/>
    </source>
</evidence>
<dbReference type="InterPro" id="IPR016169">
    <property type="entry name" value="FAD-bd_PCMH_sub2"/>
</dbReference>
<evidence type="ECO:0000256" key="3">
    <source>
        <dbReference type="ARBA" id="ARBA00004496"/>
    </source>
</evidence>
<dbReference type="GO" id="GO:0008762">
    <property type="term" value="F:UDP-N-acetylmuramate dehydrogenase activity"/>
    <property type="evidence" value="ECO:0007669"/>
    <property type="project" value="UniProtKB-EC"/>
</dbReference>
<evidence type="ECO:0000256" key="11">
    <source>
        <dbReference type="ARBA" id="ARBA00022827"/>
    </source>
</evidence>
<evidence type="ECO:0000256" key="9">
    <source>
        <dbReference type="ARBA" id="ARBA00022618"/>
    </source>
</evidence>
<dbReference type="RefSeq" id="WP_382374925.1">
    <property type="nucleotide sequence ID" value="NZ_JBHLWA010000032.1"/>
</dbReference>
<evidence type="ECO:0000256" key="8">
    <source>
        <dbReference type="ARBA" id="ARBA00022490"/>
    </source>
</evidence>
<keyword evidence="13 20" id="KW-0133">Cell shape</keyword>
<feature type="active site" description="Proton donor" evidence="20">
    <location>
        <position position="232"/>
    </location>
</feature>
<feature type="active site" evidence="20">
    <location>
        <position position="328"/>
    </location>
</feature>
<keyword evidence="16 20" id="KW-0131">Cell cycle</keyword>
<feature type="active site" evidence="20">
    <location>
        <position position="162"/>
    </location>
</feature>
<dbReference type="InterPro" id="IPR006094">
    <property type="entry name" value="Oxid_FAD_bind_N"/>
</dbReference>
<keyword evidence="10 20" id="KW-0285">Flavoprotein</keyword>
<dbReference type="EC" id="1.3.1.98" evidence="6 20"/>
<comment type="catalytic activity">
    <reaction evidence="19 20">
        <text>UDP-N-acetyl-alpha-D-muramate + NADP(+) = UDP-N-acetyl-3-O-(1-carboxyvinyl)-alpha-D-glucosamine + NADPH + H(+)</text>
        <dbReference type="Rhea" id="RHEA:12248"/>
        <dbReference type="ChEBI" id="CHEBI:15378"/>
        <dbReference type="ChEBI" id="CHEBI:57783"/>
        <dbReference type="ChEBI" id="CHEBI:58349"/>
        <dbReference type="ChEBI" id="CHEBI:68483"/>
        <dbReference type="ChEBI" id="CHEBI:70757"/>
        <dbReference type="EC" id="1.3.1.98"/>
    </reaction>
</comment>
<dbReference type="SUPFAM" id="SSF56176">
    <property type="entry name" value="FAD-binding/transporter-associated domain-like"/>
    <property type="match status" value="1"/>
</dbReference>
<dbReference type="Proteomes" id="UP001589769">
    <property type="component" value="Unassembled WGS sequence"/>
</dbReference>
<comment type="cofactor">
    <cofactor evidence="1 20">
        <name>FAD</name>
        <dbReference type="ChEBI" id="CHEBI:57692"/>
    </cofactor>
</comment>
<dbReference type="InterPro" id="IPR016166">
    <property type="entry name" value="FAD-bd_PCMH"/>
</dbReference>
<keyword evidence="14 20" id="KW-0573">Peptidoglycan synthesis</keyword>
<comment type="similarity">
    <text evidence="5 20">Belongs to the MurB family.</text>
</comment>
<sequence length="343" mass="38194">MRDLGINLQPYHTFGIAAQAQQILQIDQVEELCQVWQEKKQQQIPLLLLGEGSNVLFVEDFAGVVLLNRLRGIEYQQDDKYHYFHVKAGENWHQFVQFCVEQNIGGLENLALIPGCVGSAPVQNIGAYGVELKDICQSVEVVELATGKQFTLSHSQCEFGYRESIFKHRYAEGYAVVAVNFRFAKQWQPVLSYGNLSQLAADTVTPREVFQAVCQTRQSKLPDPKEIGSAGSFFKNPVISATEFQSLLAQYPTISHYPQPDGSIKLAAGWLIDQCGLKGYQIGGAAVHEKQALVIINKQNATGKDVVALAQYICQCVAEKFAVQLSPEVRFIGKYGEVEFKRG</sequence>
<dbReference type="Gene3D" id="3.30.43.10">
    <property type="entry name" value="Uridine Diphospho-n-acetylenolpyruvylglucosamine Reductase, domain 2"/>
    <property type="match status" value="1"/>
</dbReference>
<gene>
    <name evidence="20 22" type="primary">murB</name>
    <name evidence="22" type="ORF">ACFFHT_07415</name>
</gene>
<reference evidence="22 23" key="1">
    <citation type="submission" date="2024-09" db="EMBL/GenBank/DDBJ databases">
        <authorList>
            <person name="Sun Q."/>
            <person name="Mori K."/>
        </authorList>
    </citation>
    <scope>NUCLEOTIDE SEQUENCE [LARGE SCALE GENOMIC DNA]</scope>
    <source>
        <strain evidence="22 23">CCM 7538</strain>
    </source>
</reference>
<evidence type="ECO:0000256" key="15">
    <source>
        <dbReference type="ARBA" id="ARBA00023002"/>
    </source>
</evidence>
<evidence type="ECO:0000313" key="22">
    <source>
        <dbReference type="EMBL" id="MFC0323385.1"/>
    </source>
</evidence>
<comment type="caution">
    <text evidence="22">The sequence shown here is derived from an EMBL/GenBank/DDBJ whole genome shotgun (WGS) entry which is preliminary data.</text>
</comment>
<comment type="subcellular location">
    <subcellularLocation>
        <location evidence="3 20">Cytoplasm</location>
    </subcellularLocation>
</comment>
<evidence type="ECO:0000256" key="7">
    <source>
        <dbReference type="ARBA" id="ARBA00015188"/>
    </source>
</evidence>
<evidence type="ECO:0000256" key="5">
    <source>
        <dbReference type="ARBA" id="ARBA00010485"/>
    </source>
</evidence>